<keyword evidence="2" id="KW-1185">Reference proteome</keyword>
<protein>
    <submittedName>
        <fullName evidence="1">Uncharacterized protein</fullName>
    </submittedName>
</protein>
<dbReference type="InParanoid" id="L5K2X1"/>
<dbReference type="Proteomes" id="UP000010552">
    <property type="component" value="Unassembled WGS sequence"/>
</dbReference>
<dbReference type="AlphaFoldDB" id="L5K2X1"/>
<name>L5K2X1_PTEAL</name>
<dbReference type="EMBL" id="KB031068">
    <property type="protein sequence ID" value="ELK04838.1"/>
    <property type="molecule type" value="Genomic_DNA"/>
</dbReference>
<organism evidence="1 2">
    <name type="scientific">Pteropus alecto</name>
    <name type="common">Black flying fox</name>
    <dbReference type="NCBI Taxonomy" id="9402"/>
    <lineage>
        <taxon>Eukaryota</taxon>
        <taxon>Metazoa</taxon>
        <taxon>Chordata</taxon>
        <taxon>Craniata</taxon>
        <taxon>Vertebrata</taxon>
        <taxon>Euteleostomi</taxon>
        <taxon>Mammalia</taxon>
        <taxon>Eutheria</taxon>
        <taxon>Laurasiatheria</taxon>
        <taxon>Chiroptera</taxon>
        <taxon>Yinpterochiroptera</taxon>
        <taxon>Pteropodoidea</taxon>
        <taxon>Pteropodidae</taxon>
        <taxon>Pteropodinae</taxon>
        <taxon>Pteropus</taxon>
    </lineage>
</organism>
<sequence>MPRETRGWTSPPGLEPGPAWLAAPAPLRLRLCPEPRGHAVVEAPVCEAGSAGQVRGSKLPAALSPPKLSPLAALTSLVEFPNTRHPPAPAPSATFCEFATKSPQSRPRKKPLQKQMLKLRFVLGI</sequence>
<reference evidence="2" key="1">
    <citation type="journal article" date="2013" name="Science">
        <title>Comparative analysis of bat genomes provides insight into the evolution of flight and immunity.</title>
        <authorList>
            <person name="Zhang G."/>
            <person name="Cowled C."/>
            <person name="Shi Z."/>
            <person name="Huang Z."/>
            <person name="Bishop-Lilly K.A."/>
            <person name="Fang X."/>
            <person name="Wynne J.W."/>
            <person name="Xiong Z."/>
            <person name="Baker M.L."/>
            <person name="Zhao W."/>
            <person name="Tachedjian M."/>
            <person name="Zhu Y."/>
            <person name="Zhou P."/>
            <person name="Jiang X."/>
            <person name="Ng J."/>
            <person name="Yang L."/>
            <person name="Wu L."/>
            <person name="Xiao J."/>
            <person name="Feng Y."/>
            <person name="Chen Y."/>
            <person name="Sun X."/>
            <person name="Zhang Y."/>
            <person name="Marsh G.A."/>
            <person name="Crameri G."/>
            <person name="Broder C.C."/>
            <person name="Frey K.G."/>
            <person name="Wang L.F."/>
            <person name="Wang J."/>
        </authorList>
    </citation>
    <scope>NUCLEOTIDE SEQUENCE [LARGE SCALE GENOMIC DNA]</scope>
</reference>
<evidence type="ECO:0000313" key="2">
    <source>
        <dbReference type="Proteomes" id="UP000010552"/>
    </source>
</evidence>
<gene>
    <name evidence="1" type="ORF">PAL_GLEAN10026117</name>
</gene>
<proteinExistence type="predicted"/>
<evidence type="ECO:0000313" key="1">
    <source>
        <dbReference type="EMBL" id="ELK04838.1"/>
    </source>
</evidence>
<accession>L5K2X1</accession>